<comment type="function">
    <text evidence="3">Catalyzes the hydrolysis of N-formyl-L-kynurenine to L-kynurenine, the second step in the kynurenine pathway of tryptophan degradation. Kynurenine may be further oxidized to nicotinic acid, NAD(H) and NADP(H). Required for elimination of toxic metabolites.</text>
</comment>
<keyword evidence="1 3" id="KW-0378">Hydrolase</keyword>
<dbReference type="EC" id="3.5.1.9" evidence="3"/>
<name>A0A0G4M3U4_VERLO</name>
<dbReference type="InterPro" id="IPR000073">
    <property type="entry name" value="AB_hydrolase_1"/>
</dbReference>
<reference evidence="5 6" key="1">
    <citation type="submission" date="2015-05" db="EMBL/GenBank/DDBJ databases">
        <authorList>
            <person name="Wang D.B."/>
            <person name="Wang M."/>
        </authorList>
    </citation>
    <scope>NUCLEOTIDE SEQUENCE [LARGE SCALE GENOMIC DNA]</scope>
    <source>
        <strain evidence="5">VL1</strain>
    </source>
</reference>
<comment type="pathway">
    <text evidence="3">Amino-acid degradation; L-tryptophan degradation via kynurenine pathway; L-kynurenine from L-tryptophan: step 2/2.</text>
</comment>
<comment type="domain">
    <text evidence="3">The main chain amide nitrogen atoms of the second glycine and its adjacent residue in the HGGXW motif define the oxyanion hole, and stabilize the oxyanion that forms during the nucleophilic attack by the catalytic serine during substrate cleavage.</text>
</comment>
<dbReference type="InterPro" id="IPR029058">
    <property type="entry name" value="AB_hydrolase_fold"/>
</dbReference>
<comment type="catalytic activity">
    <reaction evidence="3">
        <text>N-formyl-L-kynurenine + H2O = L-kynurenine + formate + H(+)</text>
        <dbReference type="Rhea" id="RHEA:13009"/>
        <dbReference type="ChEBI" id="CHEBI:15377"/>
        <dbReference type="ChEBI" id="CHEBI:15378"/>
        <dbReference type="ChEBI" id="CHEBI:15740"/>
        <dbReference type="ChEBI" id="CHEBI:57959"/>
        <dbReference type="ChEBI" id="CHEBI:58629"/>
        <dbReference type="EC" id="3.5.1.9"/>
    </reaction>
</comment>
<keyword evidence="2 3" id="KW-0823">Tryptophan catabolism</keyword>
<evidence type="ECO:0000259" key="4">
    <source>
        <dbReference type="Pfam" id="PF12697"/>
    </source>
</evidence>
<accession>A0A0G4M3U4</accession>
<dbReference type="InterPro" id="IPR050300">
    <property type="entry name" value="GDXG_lipolytic_enzyme"/>
</dbReference>
<dbReference type="PANTHER" id="PTHR48081">
    <property type="entry name" value="AB HYDROLASE SUPERFAMILY PROTEIN C4A8.06C"/>
    <property type="match status" value="1"/>
</dbReference>
<dbReference type="GO" id="GO:0004061">
    <property type="term" value="F:arylformamidase activity"/>
    <property type="evidence" value="ECO:0007669"/>
    <property type="project" value="UniProtKB-UniRule"/>
</dbReference>
<evidence type="ECO:0000256" key="3">
    <source>
        <dbReference type="HAMAP-Rule" id="MF_03014"/>
    </source>
</evidence>
<dbReference type="PANTHER" id="PTHR48081:SF33">
    <property type="entry name" value="KYNURENINE FORMAMIDASE"/>
    <property type="match status" value="1"/>
</dbReference>
<organism evidence="5 6">
    <name type="scientific">Verticillium longisporum</name>
    <name type="common">Verticillium dahliae var. longisporum</name>
    <dbReference type="NCBI Taxonomy" id="100787"/>
    <lineage>
        <taxon>Eukaryota</taxon>
        <taxon>Fungi</taxon>
        <taxon>Dikarya</taxon>
        <taxon>Ascomycota</taxon>
        <taxon>Pezizomycotina</taxon>
        <taxon>Sordariomycetes</taxon>
        <taxon>Hypocreomycetidae</taxon>
        <taxon>Glomerellales</taxon>
        <taxon>Plectosphaerellaceae</taxon>
        <taxon>Verticillium</taxon>
    </lineage>
</organism>
<dbReference type="Pfam" id="PF12697">
    <property type="entry name" value="Abhydrolase_6"/>
    <property type="match status" value="1"/>
</dbReference>
<proteinExistence type="inferred from homology"/>
<dbReference type="STRING" id="100787.A0A0G4M3U4"/>
<dbReference type="Gene3D" id="3.40.50.1820">
    <property type="entry name" value="alpha/beta hydrolase"/>
    <property type="match status" value="1"/>
</dbReference>
<comment type="subunit">
    <text evidence="3">Homodimer.</text>
</comment>
<dbReference type="EMBL" id="CVQH01020940">
    <property type="protein sequence ID" value="CRK28939.1"/>
    <property type="molecule type" value="Genomic_DNA"/>
</dbReference>
<feature type="domain" description="AB hydrolase-1" evidence="4">
    <location>
        <begin position="42"/>
        <end position="215"/>
    </location>
</feature>
<dbReference type="GO" id="GO:0019441">
    <property type="term" value="P:L-tryptophan catabolic process to kynurenine"/>
    <property type="evidence" value="ECO:0007669"/>
    <property type="project" value="UniProtKB-UniRule"/>
</dbReference>
<dbReference type="GO" id="GO:0034354">
    <property type="term" value="P:'de novo' NAD+ biosynthetic process from L-tryptophan"/>
    <property type="evidence" value="ECO:0007669"/>
    <property type="project" value="UniProtKB-UniRule"/>
</dbReference>
<evidence type="ECO:0000256" key="2">
    <source>
        <dbReference type="ARBA" id="ARBA00023079"/>
    </source>
</evidence>
<dbReference type="InterPro" id="IPR027519">
    <property type="entry name" value="KFase_ver/fungi-typ"/>
</dbReference>
<dbReference type="AlphaFoldDB" id="A0A0G4M3U4"/>
<gene>
    <name evidence="5" type="ORF">BN1708_015402</name>
</gene>
<feature type="active site" evidence="3">
    <location>
        <position position="276"/>
    </location>
</feature>
<feature type="active site" description="Nucleophile" evidence="3">
    <location>
        <position position="146"/>
    </location>
</feature>
<keyword evidence="6" id="KW-1185">Reference proteome</keyword>
<dbReference type="SUPFAM" id="SSF53474">
    <property type="entry name" value="alpha/beta-Hydrolases"/>
    <property type="match status" value="1"/>
</dbReference>
<dbReference type="UniPathway" id="UPA00333">
    <property type="reaction ID" value="UER00454"/>
</dbReference>
<evidence type="ECO:0000313" key="5">
    <source>
        <dbReference type="EMBL" id="CRK28939.1"/>
    </source>
</evidence>
<evidence type="ECO:0000313" key="6">
    <source>
        <dbReference type="Proteomes" id="UP000044602"/>
    </source>
</evidence>
<feature type="short sequence motif" description="HGGXW" evidence="3">
    <location>
        <begin position="46"/>
        <end position="50"/>
    </location>
</feature>
<sequence length="300" mass="32258">MDAADDTPLIFAQHSYGEHSLQRVGTWQFPPHLAGDDKGYWIVFIHGGAWRDPRKLYPGFVPCIRSLLASANPSGPGLTSSGIRAFASIDYRLSPHPEFPQDPSSVPPSELREARHPDHLLDVRAALASLQERYAFGDRYVLIGHSAGATMAYQLAMGGAAIGLGAPAAPTPSVILPSAVVGVSGIYELRKFVQRHGPAYAAFVAGAFGDDESAWNDRIPACYSGSFSEQLGSTRAYLSWSPGDQLVDETEIDLMAKRLGEDKVQVKVTKDLTGNHDVVLEEGTQLAHIIKTVLANLAGP</sequence>
<feature type="active site" evidence="3">
    <location>
        <position position="244"/>
    </location>
</feature>
<dbReference type="Proteomes" id="UP000044602">
    <property type="component" value="Unassembled WGS sequence"/>
</dbReference>
<comment type="similarity">
    <text evidence="3">Belongs to the kynurenine formamidase family.</text>
</comment>
<dbReference type="ESTHER" id="verdv-g2xdu9">
    <property type="family name" value="Kynurenine-formamidase"/>
</dbReference>
<evidence type="ECO:0000256" key="1">
    <source>
        <dbReference type="ARBA" id="ARBA00022801"/>
    </source>
</evidence>
<protein>
    <recommendedName>
        <fullName evidence="3">Kynurenine formamidase</fullName>
        <shortName evidence="3">KFA</shortName>
        <shortName evidence="3">KFase</shortName>
        <ecNumber evidence="3">3.5.1.9</ecNumber>
    </recommendedName>
    <alternativeName>
        <fullName evidence="3">Arylformamidase</fullName>
    </alternativeName>
    <alternativeName>
        <fullName evidence="3">N-formylkynurenine formamidase</fullName>
        <shortName evidence="3">FKF</shortName>
    </alternativeName>
</protein>
<dbReference type="HAMAP" id="MF_03014">
    <property type="entry name" value="KFase"/>
    <property type="match status" value="1"/>
</dbReference>